<name>A0A1F5MK41_9BACT</name>
<evidence type="ECO:0000313" key="2">
    <source>
        <dbReference type="EMBL" id="OGE65744.1"/>
    </source>
</evidence>
<gene>
    <name evidence="2" type="ORF">A3B49_02720</name>
</gene>
<organism evidence="2 3">
    <name type="scientific">Candidatus Daviesbacteria bacterium RIFCSPLOWO2_01_FULL_40_24</name>
    <dbReference type="NCBI Taxonomy" id="1797787"/>
    <lineage>
        <taxon>Bacteria</taxon>
        <taxon>Candidatus Daviesiibacteriota</taxon>
    </lineage>
</organism>
<keyword evidence="1" id="KW-0472">Membrane</keyword>
<dbReference type="AlphaFoldDB" id="A0A1F5MK41"/>
<keyword evidence="1" id="KW-0812">Transmembrane</keyword>
<sequence>MLKPLPAFIFILFIVIAGIIGSGYLASIYHILNSNPIDSITFSQGPLTSEPVSFNLNLSSPENNSLLFDPDILIQGATSPGATIIISLDSEDLALEASSNGNFSTTITLSEGVNELLITSFDKDGNSKTESRTIYYSKEKI</sequence>
<keyword evidence="1" id="KW-1133">Transmembrane helix</keyword>
<dbReference type="Gene3D" id="2.60.40.10">
    <property type="entry name" value="Immunoglobulins"/>
    <property type="match status" value="1"/>
</dbReference>
<dbReference type="Pfam" id="PF09136">
    <property type="entry name" value="Glucodextran_B"/>
    <property type="match status" value="1"/>
</dbReference>
<comment type="caution">
    <text evidence="2">The sequence shown here is derived from an EMBL/GenBank/DDBJ whole genome shotgun (WGS) entry which is preliminary data.</text>
</comment>
<proteinExistence type="predicted"/>
<dbReference type="InterPro" id="IPR013783">
    <property type="entry name" value="Ig-like_fold"/>
</dbReference>
<evidence type="ECO:0000313" key="3">
    <source>
        <dbReference type="Proteomes" id="UP000178017"/>
    </source>
</evidence>
<feature type="transmembrane region" description="Helical" evidence="1">
    <location>
        <begin position="7"/>
        <end position="32"/>
    </location>
</feature>
<dbReference type="EMBL" id="MFDO01000009">
    <property type="protein sequence ID" value="OGE65744.1"/>
    <property type="molecule type" value="Genomic_DNA"/>
</dbReference>
<reference evidence="2 3" key="1">
    <citation type="journal article" date="2016" name="Nat. Commun.">
        <title>Thousands of microbial genomes shed light on interconnected biogeochemical processes in an aquifer system.</title>
        <authorList>
            <person name="Anantharaman K."/>
            <person name="Brown C.T."/>
            <person name="Hug L.A."/>
            <person name="Sharon I."/>
            <person name="Castelle C.J."/>
            <person name="Probst A.J."/>
            <person name="Thomas B.C."/>
            <person name="Singh A."/>
            <person name="Wilkins M.J."/>
            <person name="Karaoz U."/>
            <person name="Brodie E.L."/>
            <person name="Williams K.H."/>
            <person name="Hubbard S.S."/>
            <person name="Banfield J.F."/>
        </authorList>
    </citation>
    <scope>NUCLEOTIDE SEQUENCE [LARGE SCALE GENOMIC DNA]</scope>
</reference>
<evidence type="ECO:0000256" key="1">
    <source>
        <dbReference type="SAM" id="Phobius"/>
    </source>
</evidence>
<dbReference type="Proteomes" id="UP000178017">
    <property type="component" value="Unassembled WGS sequence"/>
</dbReference>
<protein>
    <recommendedName>
        <fullName evidence="4">Bacterial Ig-like domain-containing protein</fullName>
    </recommendedName>
</protein>
<accession>A0A1F5MK41</accession>
<evidence type="ECO:0008006" key="4">
    <source>
        <dbReference type="Google" id="ProtNLM"/>
    </source>
</evidence>